<feature type="region of interest" description="Disordered" evidence="8">
    <location>
        <begin position="187"/>
        <end position="212"/>
    </location>
</feature>
<dbReference type="InterPro" id="IPR014854">
    <property type="entry name" value="Nse4_C"/>
</dbReference>
<dbReference type="PANTHER" id="PTHR16140:SF0">
    <property type="entry name" value="NON-STRUCTURAL MAINTENANCE OF CHROMOSOMES ELEMENT 4"/>
    <property type="match status" value="1"/>
</dbReference>
<evidence type="ECO:0000256" key="7">
    <source>
        <dbReference type="RuleBase" id="RU365071"/>
    </source>
</evidence>
<dbReference type="AlphaFoldDB" id="M7SZD5"/>
<evidence type="ECO:0000256" key="1">
    <source>
        <dbReference type="ARBA" id="ARBA00004123"/>
    </source>
</evidence>
<dbReference type="GO" id="GO:0005634">
    <property type="term" value="C:nucleus"/>
    <property type="evidence" value="ECO:0007669"/>
    <property type="project" value="UniProtKB-SubCell"/>
</dbReference>
<gene>
    <name evidence="11" type="ORF">UCREL1_3307</name>
</gene>
<feature type="region of interest" description="Disordered" evidence="8">
    <location>
        <begin position="380"/>
        <end position="401"/>
    </location>
</feature>
<comment type="function">
    <text evidence="7">Component of the SMC5-SMC6 complex, that promotes sister chromatid alignment after DNA damage and facilitates double-stranded DNA breaks (DSBs) repair via homologous recombination between sister chromatids.</text>
</comment>
<evidence type="ECO:0000259" key="9">
    <source>
        <dbReference type="Pfam" id="PF08743"/>
    </source>
</evidence>
<dbReference type="Proteomes" id="UP000012174">
    <property type="component" value="Unassembled WGS sequence"/>
</dbReference>
<evidence type="ECO:0000256" key="4">
    <source>
        <dbReference type="ARBA" id="ARBA00023172"/>
    </source>
</evidence>
<keyword evidence="5 7" id="KW-0234">DNA repair</keyword>
<organism evidence="11 12">
    <name type="scientific">Eutypa lata (strain UCR-EL1)</name>
    <name type="common">Grapevine dieback disease fungus</name>
    <name type="synonym">Eutypa armeniacae</name>
    <dbReference type="NCBI Taxonomy" id="1287681"/>
    <lineage>
        <taxon>Eukaryota</taxon>
        <taxon>Fungi</taxon>
        <taxon>Dikarya</taxon>
        <taxon>Ascomycota</taxon>
        <taxon>Pezizomycotina</taxon>
        <taxon>Sordariomycetes</taxon>
        <taxon>Xylariomycetidae</taxon>
        <taxon>Xylariales</taxon>
        <taxon>Diatrypaceae</taxon>
        <taxon>Eutypa</taxon>
    </lineage>
</organism>
<evidence type="ECO:0000256" key="6">
    <source>
        <dbReference type="ARBA" id="ARBA00023242"/>
    </source>
</evidence>
<keyword evidence="12" id="KW-1185">Reference proteome</keyword>
<dbReference type="STRING" id="1287681.M7SZD5"/>
<keyword evidence="3 7" id="KW-0227">DNA damage</keyword>
<evidence type="ECO:0000256" key="8">
    <source>
        <dbReference type="SAM" id="MobiDB-lite"/>
    </source>
</evidence>
<comment type="subcellular location">
    <subcellularLocation>
        <location evidence="1 7">Nucleus</location>
    </subcellularLocation>
</comment>
<sequence length="444" mass="50010">MSSQPSSMEPDSPGSSSNKENLHSSLVMRDKGKAPEGSSRRKRALTSGPTSSSSRRRTREPEIHITDDDDSNQYDPDQSLEEKRHVQRGLRNLLRDLNENNDEYLQPDSTGLHETLRKANELSAGIKQTTEATIDSRLLVSTVDASYRKTVRLTSGNIAQGVDVDEFVSKCITYMRLGAGIVEDDAPELTSTQQQRRVPGRGAIGSDDDEDEIGDEGDMFNWEHLGRFACLPHIRRPATSGFLLGPLSVEKKVRKIVKRTAPFRPGNLRETRPEILNAEDVQRSENNDLTVICSKILQRLEKVCGEAQDKIEAAVERGASDEEQTRMMKKYGLRSTGGICMMKFLINPRSFGQTVENMFYASFLIRDGRVQIEFDEDELPSLQPTGQEDYSGAGKHNSQKQQAVWPIDMPIWRDIIEEFEITQPMIEHRQEQSHKGPGARGWYS</sequence>
<evidence type="ECO:0000313" key="12">
    <source>
        <dbReference type="Proteomes" id="UP000012174"/>
    </source>
</evidence>
<evidence type="ECO:0000256" key="5">
    <source>
        <dbReference type="ARBA" id="ARBA00023204"/>
    </source>
</evidence>
<dbReference type="OMA" id="FMGINRT"/>
<dbReference type="Pfam" id="PF08743">
    <property type="entry name" value="Nse4_C"/>
    <property type="match status" value="1"/>
</dbReference>
<dbReference type="OrthoDB" id="361242at2759"/>
<dbReference type="EMBL" id="KB706039">
    <property type="protein sequence ID" value="EMR69657.1"/>
    <property type="molecule type" value="Genomic_DNA"/>
</dbReference>
<evidence type="ECO:0000313" key="11">
    <source>
        <dbReference type="EMBL" id="EMR69657.1"/>
    </source>
</evidence>
<dbReference type="InterPro" id="IPR029225">
    <property type="entry name" value="Nse4_Nse3-bd"/>
</dbReference>
<name>M7SZD5_EUTLA</name>
<feature type="compositionally biased region" description="Low complexity" evidence="8">
    <location>
        <begin position="1"/>
        <end position="17"/>
    </location>
</feature>
<evidence type="ECO:0000256" key="2">
    <source>
        <dbReference type="ARBA" id="ARBA00008997"/>
    </source>
</evidence>
<dbReference type="InterPro" id="IPR027786">
    <property type="entry name" value="Nse4/EID"/>
</dbReference>
<dbReference type="GO" id="GO:0030915">
    <property type="term" value="C:Smc5-Smc6 complex"/>
    <property type="evidence" value="ECO:0007669"/>
    <property type="project" value="UniProtKB-UniRule"/>
</dbReference>
<feature type="domain" description="Non-structural maintenance of chromosome element 4 C-terminal" evidence="9">
    <location>
        <begin position="339"/>
        <end position="426"/>
    </location>
</feature>
<comment type="similarity">
    <text evidence="2 7">Belongs to the NSE4 family.</text>
</comment>
<dbReference type="GO" id="GO:0006281">
    <property type="term" value="P:DNA repair"/>
    <property type="evidence" value="ECO:0007669"/>
    <property type="project" value="UniProtKB-UniRule"/>
</dbReference>
<evidence type="ECO:0000256" key="3">
    <source>
        <dbReference type="ARBA" id="ARBA00022763"/>
    </source>
</evidence>
<accession>M7SZD5</accession>
<keyword evidence="4 7" id="KW-0233">DNA recombination</keyword>
<evidence type="ECO:0000259" key="10">
    <source>
        <dbReference type="Pfam" id="PF15412"/>
    </source>
</evidence>
<keyword evidence="6 7" id="KW-0539">Nucleus</keyword>
<feature type="domain" description="Nse4/EID protein Nse3/MAGE-binding" evidence="10">
    <location>
        <begin position="135"/>
        <end position="188"/>
    </location>
</feature>
<dbReference type="Pfam" id="PF15412">
    <property type="entry name" value="Nse4-Nse3_bdg"/>
    <property type="match status" value="1"/>
</dbReference>
<feature type="region of interest" description="Disordered" evidence="8">
    <location>
        <begin position="1"/>
        <end position="84"/>
    </location>
</feature>
<reference evidence="12" key="1">
    <citation type="journal article" date="2013" name="Genome Announc.">
        <title>Draft genome sequence of the grapevine dieback fungus Eutypa lata UCR-EL1.</title>
        <authorList>
            <person name="Blanco-Ulate B."/>
            <person name="Rolshausen P.E."/>
            <person name="Cantu D."/>
        </authorList>
    </citation>
    <scope>NUCLEOTIDE SEQUENCE [LARGE SCALE GENOMIC DNA]</scope>
    <source>
        <strain evidence="12">UCR-EL1</strain>
    </source>
</reference>
<proteinExistence type="inferred from homology"/>
<dbReference type="HOGENOM" id="CLU_041037_4_0_1"/>
<dbReference type="eggNOG" id="KOG2866">
    <property type="taxonomic scope" value="Eukaryota"/>
</dbReference>
<dbReference type="GO" id="GO:0006310">
    <property type="term" value="P:DNA recombination"/>
    <property type="evidence" value="ECO:0007669"/>
    <property type="project" value="UniProtKB-UniRule"/>
</dbReference>
<comment type="subunit">
    <text evidence="7">Component of the SMC5-SMC6 complex.</text>
</comment>
<dbReference type="PANTHER" id="PTHR16140">
    <property type="entry name" value="NON-STRUCTURAL MAINTENANCE OF CHROMOSOMES ELEMENT 4"/>
    <property type="match status" value="1"/>
</dbReference>
<dbReference type="KEGG" id="ela:UCREL1_3307"/>
<protein>
    <recommendedName>
        <fullName evidence="7">Non-structural maintenance of chromosomes element 4</fullName>
    </recommendedName>
</protein>